<keyword evidence="4" id="KW-1185">Reference proteome</keyword>
<evidence type="ECO:0000313" key="3">
    <source>
        <dbReference type="EMBL" id="MDX6847728.1"/>
    </source>
</evidence>
<evidence type="ECO:0000313" key="4">
    <source>
        <dbReference type="Proteomes" id="UP001273505"/>
    </source>
</evidence>
<gene>
    <name evidence="3" type="ORF">SCD92_00060</name>
</gene>
<accession>A0ABU4RVJ6</accession>
<comment type="caution">
    <text evidence="3">The sequence shown here is derived from an EMBL/GenBank/DDBJ whole genome shotgun (WGS) entry which is preliminary data.</text>
</comment>
<reference evidence="3 4" key="1">
    <citation type="submission" date="2023-11" db="EMBL/GenBank/DDBJ databases">
        <title>Gilvimarinus fulvus sp. nov., isolated from the surface of Kelp.</title>
        <authorList>
            <person name="Sun Y.Y."/>
            <person name="Gong Y."/>
            <person name="Du Z.J."/>
        </authorList>
    </citation>
    <scope>NUCLEOTIDE SEQUENCE [LARGE SCALE GENOMIC DNA]</scope>
    <source>
        <strain evidence="3 4">SDUM040013</strain>
    </source>
</reference>
<dbReference type="Proteomes" id="UP001273505">
    <property type="component" value="Unassembled WGS sequence"/>
</dbReference>
<protein>
    <recommendedName>
        <fullName evidence="5">MSHA biogenesis protein MshN</fullName>
    </recommendedName>
</protein>
<evidence type="ECO:0000256" key="2">
    <source>
        <dbReference type="SAM" id="Phobius"/>
    </source>
</evidence>
<keyword evidence="2" id="KW-0472">Membrane</keyword>
<dbReference type="InterPro" id="IPR011990">
    <property type="entry name" value="TPR-like_helical_dom_sf"/>
</dbReference>
<feature type="region of interest" description="Disordered" evidence="1">
    <location>
        <begin position="165"/>
        <end position="202"/>
    </location>
</feature>
<dbReference type="RefSeq" id="WP_302724333.1">
    <property type="nucleotide sequence ID" value="NZ_JAULRU010000797.1"/>
</dbReference>
<feature type="compositionally biased region" description="Low complexity" evidence="1">
    <location>
        <begin position="105"/>
        <end position="120"/>
    </location>
</feature>
<feature type="region of interest" description="Disordered" evidence="1">
    <location>
        <begin position="9"/>
        <end position="32"/>
    </location>
</feature>
<organism evidence="3 4">
    <name type="scientific">Gilvimarinus gilvus</name>
    <dbReference type="NCBI Taxonomy" id="3058038"/>
    <lineage>
        <taxon>Bacteria</taxon>
        <taxon>Pseudomonadati</taxon>
        <taxon>Pseudomonadota</taxon>
        <taxon>Gammaproteobacteria</taxon>
        <taxon>Cellvibrionales</taxon>
        <taxon>Cellvibrionaceae</taxon>
        <taxon>Gilvimarinus</taxon>
    </lineage>
</organism>
<dbReference type="SUPFAM" id="SSF48452">
    <property type="entry name" value="TPR-like"/>
    <property type="match status" value="1"/>
</dbReference>
<feature type="region of interest" description="Disordered" evidence="1">
    <location>
        <begin position="86"/>
        <end position="123"/>
    </location>
</feature>
<dbReference type="Gene3D" id="1.25.40.10">
    <property type="entry name" value="Tetratricopeptide repeat domain"/>
    <property type="match status" value="1"/>
</dbReference>
<name>A0ABU4RVJ6_9GAMM</name>
<evidence type="ECO:0008006" key="5">
    <source>
        <dbReference type="Google" id="ProtNLM"/>
    </source>
</evidence>
<proteinExistence type="predicted"/>
<dbReference type="EMBL" id="JAXAFO010000001">
    <property type="protein sequence ID" value="MDX6847728.1"/>
    <property type="molecule type" value="Genomic_DNA"/>
</dbReference>
<feature type="compositionally biased region" description="Polar residues" evidence="1">
    <location>
        <begin position="87"/>
        <end position="104"/>
    </location>
</feature>
<feature type="compositionally biased region" description="Polar residues" evidence="1">
    <location>
        <begin position="179"/>
        <end position="191"/>
    </location>
</feature>
<feature type="transmembrane region" description="Helical" evidence="2">
    <location>
        <begin position="37"/>
        <end position="58"/>
    </location>
</feature>
<keyword evidence="2" id="KW-0812">Transmembrane</keyword>
<sequence>MSLVNDMLRDLDGRNAVTEHQTTPLPSGLRTRPTPPWRVPMIGFMAVLPLGLLALFVYKNMLSAEQPEQDANAIQASVHESAVVQAAVQQEPTNSHGSEHSALQETTPAVAAPKAATPEVVTEDTRQVAIAAAGAAAEGGTSADTASRPELSVVGDSAVIDQPASVEASVTAQPPELANTKNSPEASTLALQSERGEPTSTAAELNNDVPLSESQLAVTPTLESLDQRAAQSARAALQDGDRSLARRLLLEFLTEQAARDQWPPQSRRLLAQIYIEADELARVESLMPAALPAQQAAYLGAQLAQERGEYDTALQILEVNYSSALEQDETYRALMAGLYQRLSRSAEAEAHYRRLLEAFGSRTRYWLGLAVALDRQGEFGSAATAYRQALQSRDITAALQQFIETRLQQLNGMY</sequence>
<evidence type="ECO:0000256" key="1">
    <source>
        <dbReference type="SAM" id="MobiDB-lite"/>
    </source>
</evidence>
<keyword evidence="2" id="KW-1133">Transmembrane helix</keyword>